<dbReference type="RefSeq" id="WP_378796377.1">
    <property type="nucleotide sequence ID" value="NZ_JBHUER010000001.1"/>
</dbReference>
<proteinExistence type="predicted"/>
<dbReference type="EMBL" id="JBHUER010000001">
    <property type="protein sequence ID" value="MFD1701709.1"/>
    <property type="molecule type" value="Genomic_DNA"/>
</dbReference>
<reference evidence="2" key="1">
    <citation type="journal article" date="2019" name="Int. J. Syst. Evol. Microbiol.">
        <title>The Global Catalogue of Microorganisms (GCM) 10K type strain sequencing project: providing services to taxonomists for standard genome sequencing and annotation.</title>
        <authorList>
            <consortium name="The Broad Institute Genomics Platform"/>
            <consortium name="The Broad Institute Genome Sequencing Center for Infectious Disease"/>
            <person name="Wu L."/>
            <person name="Ma J."/>
        </authorList>
    </citation>
    <scope>NUCLEOTIDE SEQUENCE [LARGE SCALE GENOMIC DNA]</scope>
    <source>
        <strain evidence="2">KCTC 23707</strain>
    </source>
</reference>
<comment type="caution">
    <text evidence="1">The sequence shown here is derived from an EMBL/GenBank/DDBJ whole genome shotgun (WGS) entry which is preliminary data.</text>
</comment>
<name>A0ABW4K391_9HYPH</name>
<sequence length="281" mass="31960">MPQQNRIVIAGLNVAASPHPEGIYQRMLAAAADVELEIWGPVYGKITKPRKRPNEDILVGRVLTWTPIKEDTKWLNRAKEDVASDEDLADLNIPDEVEPNYRSFRYGFDITRHRLIVEIENEFGEKFGITRAEKFFRKLFSREILGFDFPEVSVTVIPREDALDKIYLLRLTKLEIHIERPNPEDLLDDEARILERLATQNAKSYHQILTKAAGEVSLEPDETTKTLARVASKNGYVRGRGRDSETETVDISTKSHPKIEVLDLGDAGFSISKFLSKLGVF</sequence>
<dbReference type="InterPro" id="IPR031832">
    <property type="entry name" value="DUF4747"/>
</dbReference>
<dbReference type="Pfam" id="PF15931">
    <property type="entry name" value="DUF4747"/>
    <property type="match status" value="1"/>
</dbReference>
<accession>A0ABW4K391</accession>
<dbReference type="Proteomes" id="UP001597308">
    <property type="component" value="Unassembled WGS sequence"/>
</dbReference>
<protein>
    <submittedName>
        <fullName evidence="1">DUF4747 family protein</fullName>
    </submittedName>
</protein>
<evidence type="ECO:0000313" key="1">
    <source>
        <dbReference type="EMBL" id="MFD1701709.1"/>
    </source>
</evidence>
<organism evidence="1 2">
    <name type="scientific">Methylopila henanensis</name>
    <dbReference type="NCBI Taxonomy" id="873516"/>
    <lineage>
        <taxon>Bacteria</taxon>
        <taxon>Pseudomonadati</taxon>
        <taxon>Pseudomonadota</taxon>
        <taxon>Alphaproteobacteria</taxon>
        <taxon>Hyphomicrobiales</taxon>
        <taxon>Methylopilaceae</taxon>
        <taxon>Methylopila</taxon>
    </lineage>
</organism>
<keyword evidence="2" id="KW-1185">Reference proteome</keyword>
<gene>
    <name evidence="1" type="ORF">ACFSCV_01705</name>
</gene>
<evidence type="ECO:0000313" key="2">
    <source>
        <dbReference type="Proteomes" id="UP001597308"/>
    </source>
</evidence>